<dbReference type="InterPro" id="IPR052048">
    <property type="entry name" value="ST_Response_Regulator"/>
</dbReference>
<dbReference type="SMART" id="SM00448">
    <property type="entry name" value="REC"/>
    <property type="match status" value="1"/>
</dbReference>
<reference evidence="3 4" key="1">
    <citation type="submission" date="2016-10" db="EMBL/GenBank/DDBJ databases">
        <authorList>
            <person name="de Groot N.N."/>
        </authorList>
    </citation>
    <scope>NUCLEOTIDE SEQUENCE [LARGE SCALE GENOMIC DNA]</scope>
    <source>
        <strain evidence="3 4">DSM 13305</strain>
    </source>
</reference>
<dbReference type="EMBL" id="FODY01000004">
    <property type="protein sequence ID" value="SEO68651.1"/>
    <property type="molecule type" value="Genomic_DNA"/>
</dbReference>
<gene>
    <name evidence="3" type="ORF">SAMN04490178_10443</name>
</gene>
<keyword evidence="4" id="KW-1185">Reference proteome</keyword>
<dbReference type="Pfam" id="PF00072">
    <property type="entry name" value="Response_reg"/>
    <property type="match status" value="1"/>
</dbReference>
<keyword evidence="1" id="KW-0597">Phosphoprotein</keyword>
<dbReference type="PROSITE" id="PS50110">
    <property type="entry name" value="RESPONSE_REGULATORY"/>
    <property type="match status" value="1"/>
</dbReference>
<feature type="domain" description="Response regulatory" evidence="2">
    <location>
        <begin position="3"/>
        <end position="118"/>
    </location>
</feature>
<dbReference type="InterPro" id="IPR001789">
    <property type="entry name" value="Sig_transdc_resp-reg_receiver"/>
</dbReference>
<dbReference type="GO" id="GO:0000160">
    <property type="term" value="P:phosphorelay signal transduction system"/>
    <property type="evidence" value="ECO:0007669"/>
    <property type="project" value="InterPro"/>
</dbReference>
<dbReference type="OrthoDB" id="9800029at2"/>
<dbReference type="Gene3D" id="3.40.50.2300">
    <property type="match status" value="1"/>
</dbReference>
<dbReference type="SUPFAM" id="SSF52172">
    <property type="entry name" value="CheY-like"/>
    <property type="match status" value="1"/>
</dbReference>
<feature type="modified residue" description="4-aspartylphosphate" evidence="1">
    <location>
        <position position="53"/>
    </location>
</feature>
<evidence type="ECO:0000256" key="1">
    <source>
        <dbReference type="PROSITE-ProRule" id="PRU00169"/>
    </source>
</evidence>
<dbReference type="PANTHER" id="PTHR43228:SF1">
    <property type="entry name" value="TWO-COMPONENT RESPONSE REGULATOR ARR22"/>
    <property type="match status" value="1"/>
</dbReference>
<evidence type="ECO:0000313" key="4">
    <source>
        <dbReference type="Proteomes" id="UP000198847"/>
    </source>
</evidence>
<organism evidence="3 4">
    <name type="scientific">Propionispora vibrioides</name>
    <dbReference type="NCBI Taxonomy" id="112903"/>
    <lineage>
        <taxon>Bacteria</taxon>
        <taxon>Bacillati</taxon>
        <taxon>Bacillota</taxon>
        <taxon>Negativicutes</taxon>
        <taxon>Selenomonadales</taxon>
        <taxon>Sporomusaceae</taxon>
        <taxon>Propionispora</taxon>
    </lineage>
</organism>
<dbReference type="PANTHER" id="PTHR43228">
    <property type="entry name" value="TWO-COMPONENT RESPONSE REGULATOR"/>
    <property type="match status" value="1"/>
</dbReference>
<dbReference type="AlphaFoldDB" id="A0A1H8RQC0"/>
<proteinExistence type="predicted"/>
<protein>
    <submittedName>
        <fullName evidence="3">Response regulator receiver domain-containing protein</fullName>
    </submittedName>
</protein>
<evidence type="ECO:0000313" key="3">
    <source>
        <dbReference type="EMBL" id="SEO68651.1"/>
    </source>
</evidence>
<accession>A0A1H8RQC0</accession>
<name>A0A1H8RQC0_9FIRM</name>
<dbReference type="STRING" id="112903.SAMN04490178_10443"/>
<dbReference type="InterPro" id="IPR011006">
    <property type="entry name" value="CheY-like_superfamily"/>
</dbReference>
<dbReference type="Proteomes" id="UP000198847">
    <property type="component" value="Unassembled WGS sequence"/>
</dbReference>
<dbReference type="CDD" id="cd17542">
    <property type="entry name" value="REC_CheY"/>
    <property type="match status" value="1"/>
</dbReference>
<sequence>MAQVLVVDDALIMRRTIGGMLEKNGHTVAAEAGNGVQAVEAYRQHRPDLVTMDITMPGMDGIEALKQIVALDPAARVMIVSALGQQHKVFDALQYGAKSYILKPFKEERLISVINDILENRTCGDFVSERLGNRMAEPEDKLPPGVDLAAISLPHTAAFASEEAGESLKVTVVRQFMQRDFAELSRLMAERAASGVGQFSLDLTKCQAVNDGVAPGFADLLEKLVLAGRQVQVSCHTQDYLRFFRNVPALGPVEFTLLKK</sequence>
<evidence type="ECO:0000259" key="2">
    <source>
        <dbReference type="PROSITE" id="PS50110"/>
    </source>
</evidence>